<dbReference type="EMBL" id="CP000790">
    <property type="protein sequence ID" value="ABU74830.1"/>
    <property type="molecule type" value="Genomic_DNA"/>
</dbReference>
<proteinExistence type="predicted"/>
<accession>A7N612</accession>
<organism evidence="1 2">
    <name type="scientific">Vibrio campbellii (strain ATCC BAA-1116)</name>
    <dbReference type="NCBI Taxonomy" id="2902295"/>
    <lineage>
        <taxon>Bacteria</taxon>
        <taxon>Pseudomonadati</taxon>
        <taxon>Pseudomonadota</taxon>
        <taxon>Gammaproteobacteria</taxon>
        <taxon>Vibrionales</taxon>
        <taxon>Vibrionaceae</taxon>
        <taxon>Vibrio</taxon>
    </lineage>
</organism>
<gene>
    <name evidence="1" type="ordered locus">VIBHAR_06956</name>
</gene>
<dbReference type="Proteomes" id="UP000008152">
    <property type="component" value="Chromosome II"/>
</dbReference>
<dbReference type="PATRIC" id="fig|338187.36.peg.5784"/>
<reference evidence="1 2" key="1">
    <citation type="submission" date="2007-08" db="EMBL/GenBank/DDBJ databases">
        <authorList>
            <consortium name="The Vibrio harveyi Genome Sequencing Project"/>
            <person name="Bassler B."/>
            <person name="Clifton S.W."/>
            <person name="Fulton L."/>
            <person name="Delehaunty K."/>
            <person name="Fronick C."/>
            <person name="Harrison M."/>
            <person name="Markivic C."/>
            <person name="Fulton R."/>
            <person name="Tin-Wollam A.-M."/>
            <person name="Shah N."/>
            <person name="Pepin K."/>
            <person name="Nash W."/>
            <person name="Thiruvilangam P."/>
            <person name="Bhonagiri V."/>
            <person name="Waters C."/>
            <person name="Tu K.C."/>
            <person name="Irgon J."/>
            <person name="Wilson R.K."/>
        </authorList>
    </citation>
    <scope>NUCLEOTIDE SEQUENCE [LARGE SCALE GENOMIC DNA]</scope>
    <source>
        <strain evidence="2">ATCC BAA-1116 / BB120</strain>
    </source>
</reference>
<sequence>MFINEHKLLLRQKRQPIHTLCKSIPLSISEAYFFSKKINQLSTVLPKPHYKKHKFAVKIQY</sequence>
<protein>
    <submittedName>
        <fullName evidence="1">Uncharacterized protein</fullName>
    </submittedName>
</protein>
<name>A7N612_VIBC1</name>
<dbReference type="KEGG" id="vha:VIBHAR_06956"/>
<evidence type="ECO:0000313" key="2">
    <source>
        <dbReference type="Proteomes" id="UP000008152"/>
    </source>
</evidence>
<dbReference type="AlphaFoldDB" id="A7N612"/>
<evidence type="ECO:0000313" key="1">
    <source>
        <dbReference type="EMBL" id="ABU74830.1"/>
    </source>
</evidence>